<accession>A0ABU1WL63</accession>
<sequence>MSTSLPAAAHARFPAMNSALSGSLTIAQADFMSRLALQLGLPAQNGDALIAPQLFTGPAGLACRVHLQEGDPPAVRPEALLPMSVQELAGAEVQRLLAVQSLVLGELGWFLSTSPEGLLQLTSLAWINDPIDAATALDLVNGVGMAIIHALMLDEPSLGQSQGLSN</sequence>
<dbReference type="RefSeq" id="WP_310314817.1">
    <property type="nucleotide sequence ID" value="NZ_JAVDWU010000003.1"/>
</dbReference>
<protein>
    <submittedName>
        <fullName evidence="1">Uncharacterized protein</fullName>
    </submittedName>
</protein>
<evidence type="ECO:0000313" key="2">
    <source>
        <dbReference type="Proteomes" id="UP001265700"/>
    </source>
</evidence>
<evidence type="ECO:0000313" key="1">
    <source>
        <dbReference type="EMBL" id="MDR7149939.1"/>
    </source>
</evidence>
<reference evidence="1 2" key="1">
    <citation type="submission" date="2023-07" db="EMBL/GenBank/DDBJ databases">
        <title>Sorghum-associated microbial communities from plants grown in Nebraska, USA.</title>
        <authorList>
            <person name="Schachtman D."/>
        </authorList>
    </citation>
    <scope>NUCLEOTIDE SEQUENCE [LARGE SCALE GENOMIC DNA]</scope>
    <source>
        <strain evidence="1 2">4249</strain>
    </source>
</reference>
<organism evidence="1 2">
    <name type="scientific">Hydrogenophaga palleronii</name>
    <dbReference type="NCBI Taxonomy" id="65655"/>
    <lineage>
        <taxon>Bacteria</taxon>
        <taxon>Pseudomonadati</taxon>
        <taxon>Pseudomonadota</taxon>
        <taxon>Betaproteobacteria</taxon>
        <taxon>Burkholderiales</taxon>
        <taxon>Comamonadaceae</taxon>
        <taxon>Hydrogenophaga</taxon>
    </lineage>
</organism>
<comment type="caution">
    <text evidence="1">The sequence shown here is derived from an EMBL/GenBank/DDBJ whole genome shotgun (WGS) entry which is preliminary data.</text>
</comment>
<name>A0ABU1WL63_9BURK</name>
<keyword evidence="2" id="KW-1185">Reference proteome</keyword>
<dbReference type="Proteomes" id="UP001265700">
    <property type="component" value="Unassembled WGS sequence"/>
</dbReference>
<dbReference type="EMBL" id="JAVDWU010000003">
    <property type="protein sequence ID" value="MDR7149939.1"/>
    <property type="molecule type" value="Genomic_DNA"/>
</dbReference>
<gene>
    <name evidence="1" type="ORF">J2W49_001894</name>
</gene>
<proteinExistence type="predicted"/>